<dbReference type="GO" id="GO:0005730">
    <property type="term" value="C:nucleolus"/>
    <property type="evidence" value="ECO:0007669"/>
    <property type="project" value="EnsemblFungi"/>
</dbReference>
<evidence type="ECO:0000256" key="10">
    <source>
        <dbReference type="ARBA" id="ARBA00022918"/>
    </source>
</evidence>
<evidence type="ECO:0000313" key="16">
    <source>
        <dbReference type="Proteomes" id="UP000005627"/>
    </source>
</evidence>
<dbReference type="STRING" id="1076872.G8ZTF8"/>
<keyword evidence="8 13" id="KW-0460">Magnesium</keyword>
<dbReference type="AlphaFoldDB" id="G8ZTF8"/>
<dbReference type="GeneID" id="11502336"/>
<dbReference type="FunCoup" id="G8ZTF8">
    <property type="interactions" value="348"/>
</dbReference>
<dbReference type="PROSITE" id="PS50878">
    <property type="entry name" value="RT_POL"/>
    <property type="match status" value="1"/>
</dbReference>
<proteinExistence type="inferred from homology"/>
<sequence length="857" mass="98724">MKNLKSYLKEDLKIDLSTCQFQELYSCSHLNGLSELLSTHFVILNESSGLIPLIPGTDCHKSVVDQCVLFLLTRKMYSNVLTHGYKLGGTTSINSALHCVSVNSNVAALKSKPWQLFHEIIGTQNFVNFIINCTVLGPDGDGYSQISGDRLTNSHHTPVSSRQSKANHNDLISPVRARSFLYKNYSRFNYSEILPPANEYVAFRMSIFNPCLRRMNRKMLSRIEYFLRKMLFNHHRKVKYVEILNGICPKSLDMGHLDAQTSTKQVIRFLIVILQKLIPPELFGSKRNKAVIFKYVSSMLMLPVKGSLDIAEIGNSLRLKDFSWLIQPNTQFVKHQYERTTFLMQSFISWLFKSLIPNIISTFFYCTEISSYVSISYFRHDVWNGMSLPYLNAYLERHMIENNVCRNHYSYLHSRFNHNKARIVPKKADGEFRIIAVPNKGADEEEYFAFRDNLRSVIYPIQCILDHLRNSRKNHFEKIYSANQIVSHIKKFKCHLLSKREYLPKLHYLKFDIDSCYDSIPRERVFRVVKELLKKEQGFFVRSQSIYNSKTGAFSIQNVVNGSRQLRDGEVYIDNVRTSFISNKDLLNVLEDEVNNSVLYFNGKCYLRKDGLFQGTSLSALLVDLVYDDLLEHYSIFHPREEDDTLVLRLADDFLVISTNEARITNLKEAALQGFNEFNAKVNTNKIISSACKDERKEFSFCALQISIDDLEVTKSPESLNIPEIGMSSAAKILKRLLGLFEMRLSYGVTDLEINSKTTVLRQIRLIVTNIAEAYALACKGKRISTDHLSRFFHHLNLSAIRSCSGGLRNDMFSAQLRLVIAECFLTVLSRNHARFNHAIDYLKSDSRMLSADLFLY</sequence>
<dbReference type="InterPro" id="IPR021891">
    <property type="entry name" value="Telomerase_RBD"/>
</dbReference>
<comment type="function">
    <text evidence="13">Telomerase is a ribonucleoprotein enzyme essential for the replication of chromosome termini in most eukaryotes. It elongates telomeres. It is a reverse transcriptase that adds simple sequence repeats to chromosome ends by copying a template sequence within the RNA component of the enzyme.</text>
</comment>
<evidence type="ECO:0000313" key="15">
    <source>
        <dbReference type="EMBL" id="CCE91902.1"/>
    </source>
</evidence>
<dbReference type="HOGENOM" id="CLU_012565_0_0_1"/>
<dbReference type="KEGG" id="tdl:TDEL_0D03180"/>
<dbReference type="RefSeq" id="XP_003681113.1">
    <property type="nucleotide sequence ID" value="XM_003681065.1"/>
</dbReference>
<protein>
    <recommendedName>
        <fullName evidence="3 13">Telomerase reverse transcriptase</fullName>
        <ecNumber evidence="2 13">2.7.7.49</ecNumber>
    </recommendedName>
    <alternativeName>
        <fullName evidence="13">Telomerase catalytic subunit</fullName>
    </alternativeName>
</protein>
<dbReference type="Proteomes" id="UP000005627">
    <property type="component" value="Chromosome 4"/>
</dbReference>
<dbReference type="InterPro" id="IPR000477">
    <property type="entry name" value="RT_dom"/>
</dbReference>
<dbReference type="SMART" id="SM00975">
    <property type="entry name" value="Telomerase_RBD"/>
    <property type="match status" value="1"/>
</dbReference>
<evidence type="ECO:0000256" key="2">
    <source>
        <dbReference type="ARBA" id="ARBA00012493"/>
    </source>
</evidence>
<dbReference type="PRINTS" id="PR01365">
    <property type="entry name" value="TELOMERASERT"/>
</dbReference>
<evidence type="ECO:0000256" key="6">
    <source>
        <dbReference type="ARBA" id="ARBA00022695"/>
    </source>
</evidence>
<name>G8ZTF8_TORDE</name>
<keyword evidence="5 13" id="KW-0808">Transferase</keyword>
<dbReference type="OrthoDB" id="289721at2759"/>
<dbReference type="PANTHER" id="PTHR12066:SF0">
    <property type="entry name" value="TELOMERASE REVERSE TRANSCRIPTASE"/>
    <property type="match status" value="1"/>
</dbReference>
<reference evidence="15 16" key="1">
    <citation type="journal article" date="2011" name="Proc. Natl. Acad. Sci. U.S.A.">
        <title>Evolutionary erosion of yeast sex chromosomes by mating-type switching accidents.</title>
        <authorList>
            <person name="Gordon J.L."/>
            <person name="Armisen D."/>
            <person name="Proux-Wera E."/>
            <person name="Oheigeartaigh S.S."/>
            <person name="Byrne K.P."/>
            <person name="Wolfe K.H."/>
        </authorList>
    </citation>
    <scope>NUCLEOTIDE SEQUENCE [LARGE SCALE GENOMIC DNA]</scope>
    <source>
        <strain evidence="16">ATCC 10662 / CBS 1146 / NBRC 0425 / NCYC 2629 / NRRL Y-866</strain>
    </source>
</reference>
<dbReference type="InterPro" id="IPR043502">
    <property type="entry name" value="DNA/RNA_pol_sf"/>
</dbReference>
<accession>G8ZTF8</accession>
<keyword evidence="11 13" id="KW-0539">Nucleus</keyword>
<evidence type="ECO:0000256" key="3">
    <source>
        <dbReference type="ARBA" id="ARBA00016182"/>
    </source>
</evidence>
<evidence type="ECO:0000256" key="13">
    <source>
        <dbReference type="RuleBase" id="RU365061"/>
    </source>
</evidence>
<dbReference type="Gene3D" id="1.10.132.70">
    <property type="match status" value="1"/>
</dbReference>
<evidence type="ECO:0000256" key="8">
    <source>
        <dbReference type="ARBA" id="ARBA00022842"/>
    </source>
</evidence>
<dbReference type="Pfam" id="PF12009">
    <property type="entry name" value="Telomerase_RBD"/>
    <property type="match status" value="1"/>
</dbReference>
<dbReference type="GO" id="GO:0000333">
    <property type="term" value="C:telomerase catalytic core complex"/>
    <property type="evidence" value="ECO:0007669"/>
    <property type="project" value="EnsemblFungi"/>
</dbReference>
<dbReference type="EMBL" id="HE616745">
    <property type="protein sequence ID" value="CCE91902.1"/>
    <property type="molecule type" value="Genomic_DNA"/>
</dbReference>
<evidence type="ECO:0000256" key="4">
    <source>
        <dbReference type="ARBA" id="ARBA00022454"/>
    </source>
</evidence>
<keyword evidence="4 13" id="KW-0158">Chromosome</keyword>
<dbReference type="GO" id="GO:0046872">
    <property type="term" value="F:metal ion binding"/>
    <property type="evidence" value="ECO:0007669"/>
    <property type="project" value="UniProtKB-KW"/>
</dbReference>
<dbReference type="GO" id="GO:0007004">
    <property type="term" value="P:telomere maintenance via telomerase"/>
    <property type="evidence" value="ECO:0007669"/>
    <property type="project" value="EnsemblFungi"/>
</dbReference>
<evidence type="ECO:0000256" key="9">
    <source>
        <dbReference type="ARBA" id="ARBA00022895"/>
    </source>
</evidence>
<evidence type="ECO:0000256" key="1">
    <source>
        <dbReference type="ARBA" id="ARBA00008001"/>
    </source>
</evidence>
<keyword evidence="16" id="KW-1185">Reference proteome</keyword>
<evidence type="ECO:0000259" key="14">
    <source>
        <dbReference type="PROSITE" id="PS50878"/>
    </source>
</evidence>
<keyword evidence="6 13" id="KW-0548">Nucleotidyltransferase</keyword>
<evidence type="ECO:0000256" key="12">
    <source>
        <dbReference type="ARBA" id="ARBA00048173"/>
    </source>
</evidence>
<keyword evidence="7 13" id="KW-0479">Metal-binding</keyword>
<feature type="domain" description="Reverse transcriptase" evidence="14">
    <location>
        <begin position="405"/>
        <end position="706"/>
    </location>
</feature>
<comment type="catalytic activity">
    <reaction evidence="12 13">
        <text>DNA(n) + a 2'-deoxyribonucleoside 5'-triphosphate = DNA(n+1) + diphosphate</text>
        <dbReference type="Rhea" id="RHEA:22508"/>
        <dbReference type="Rhea" id="RHEA-COMP:17339"/>
        <dbReference type="Rhea" id="RHEA-COMP:17340"/>
        <dbReference type="ChEBI" id="CHEBI:33019"/>
        <dbReference type="ChEBI" id="CHEBI:61560"/>
        <dbReference type="ChEBI" id="CHEBI:173112"/>
        <dbReference type="EC" id="2.7.7.49"/>
    </reaction>
</comment>
<organism evidence="15 16">
    <name type="scientific">Torulaspora delbrueckii</name>
    <name type="common">Yeast</name>
    <name type="synonym">Candida colliculosa</name>
    <dbReference type="NCBI Taxonomy" id="4950"/>
    <lineage>
        <taxon>Eukaryota</taxon>
        <taxon>Fungi</taxon>
        <taxon>Dikarya</taxon>
        <taxon>Ascomycota</taxon>
        <taxon>Saccharomycotina</taxon>
        <taxon>Saccharomycetes</taxon>
        <taxon>Saccharomycetales</taxon>
        <taxon>Saccharomycetaceae</taxon>
        <taxon>Torulaspora</taxon>
    </lineage>
</organism>
<dbReference type="PANTHER" id="PTHR12066">
    <property type="entry name" value="TELOMERASE REVERSE TRANSCRIPTASE"/>
    <property type="match status" value="1"/>
</dbReference>
<dbReference type="InterPro" id="IPR003545">
    <property type="entry name" value="Telomerase_RT"/>
</dbReference>
<dbReference type="eggNOG" id="KOG1005">
    <property type="taxonomic scope" value="Eukaryota"/>
</dbReference>
<gene>
    <name evidence="15" type="primary">TDEL0D03180</name>
    <name evidence="15" type="ORF">TDEL_0D03180</name>
</gene>
<evidence type="ECO:0000256" key="11">
    <source>
        <dbReference type="ARBA" id="ARBA00023242"/>
    </source>
</evidence>
<dbReference type="GO" id="GO:0070034">
    <property type="term" value="F:telomerase RNA binding"/>
    <property type="evidence" value="ECO:0007669"/>
    <property type="project" value="TreeGrafter"/>
</dbReference>
<dbReference type="GO" id="GO:0003720">
    <property type="term" value="F:telomerase activity"/>
    <property type="evidence" value="ECO:0007669"/>
    <property type="project" value="EnsemblFungi"/>
</dbReference>
<dbReference type="SUPFAM" id="SSF56672">
    <property type="entry name" value="DNA/RNA polymerases"/>
    <property type="match status" value="1"/>
</dbReference>
<dbReference type="GO" id="GO:0000781">
    <property type="term" value="C:chromosome, telomeric region"/>
    <property type="evidence" value="ECO:0007669"/>
    <property type="project" value="UniProtKB-SubCell"/>
</dbReference>
<keyword evidence="9 13" id="KW-0779">Telomere</keyword>
<evidence type="ECO:0000256" key="5">
    <source>
        <dbReference type="ARBA" id="ARBA00022679"/>
    </source>
</evidence>
<dbReference type="GO" id="GO:0042162">
    <property type="term" value="F:telomeric DNA binding"/>
    <property type="evidence" value="ECO:0007669"/>
    <property type="project" value="EnsemblFungi"/>
</dbReference>
<keyword evidence="10 13" id="KW-0695">RNA-directed DNA polymerase</keyword>
<comment type="subcellular location">
    <subcellularLocation>
        <location evidence="13">Nucleus</location>
    </subcellularLocation>
    <subcellularLocation>
        <location evidence="13">Chromosome</location>
        <location evidence="13">Telomere</location>
    </subcellularLocation>
</comment>
<dbReference type="CDD" id="cd01648">
    <property type="entry name" value="TERT"/>
    <property type="match status" value="1"/>
</dbReference>
<dbReference type="InParanoid" id="G8ZTF8"/>
<evidence type="ECO:0000256" key="7">
    <source>
        <dbReference type="ARBA" id="ARBA00022723"/>
    </source>
</evidence>
<comment type="similarity">
    <text evidence="1 13">Belongs to the reverse transcriptase family. Telomerase subfamily.</text>
</comment>
<dbReference type="EC" id="2.7.7.49" evidence="2 13"/>